<evidence type="ECO:0000313" key="3">
    <source>
        <dbReference type="EMBL" id="SIT33689.1"/>
    </source>
</evidence>
<dbReference type="Gene3D" id="3.40.50.850">
    <property type="entry name" value="Isochorismatase-like"/>
    <property type="match status" value="1"/>
</dbReference>
<protein>
    <submittedName>
        <fullName evidence="3">Nicotinamidase-related amidase</fullName>
    </submittedName>
</protein>
<keyword evidence="4" id="KW-1185">Reference proteome</keyword>
<evidence type="ECO:0000259" key="2">
    <source>
        <dbReference type="Pfam" id="PF00857"/>
    </source>
</evidence>
<dbReference type="GO" id="GO:0016787">
    <property type="term" value="F:hydrolase activity"/>
    <property type="evidence" value="ECO:0007669"/>
    <property type="project" value="UniProtKB-KW"/>
</dbReference>
<evidence type="ECO:0000256" key="1">
    <source>
        <dbReference type="ARBA" id="ARBA00022801"/>
    </source>
</evidence>
<dbReference type="SUPFAM" id="SSF52499">
    <property type="entry name" value="Isochorismatase-like hydrolases"/>
    <property type="match status" value="1"/>
</dbReference>
<gene>
    <name evidence="3" type="ORF">SAMN05421788_11354</name>
</gene>
<keyword evidence="1" id="KW-0378">Hydrolase</keyword>
<evidence type="ECO:0000313" key="4">
    <source>
        <dbReference type="Proteomes" id="UP000186917"/>
    </source>
</evidence>
<dbReference type="Proteomes" id="UP000186917">
    <property type="component" value="Unassembled WGS sequence"/>
</dbReference>
<dbReference type="InterPro" id="IPR036380">
    <property type="entry name" value="Isochorismatase-like_sf"/>
</dbReference>
<dbReference type="Pfam" id="PF00857">
    <property type="entry name" value="Isochorismatase"/>
    <property type="match status" value="1"/>
</dbReference>
<dbReference type="InterPro" id="IPR050272">
    <property type="entry name" value="Isochorismatase-like_hydrls"/>
</dbReference>
<accession>A0A173MBS8</accession>
<reference evidence="4" key="1">
    <citation type="submission" date="2017-01" db="EMBL/GenBank/DDBJ databases">
        <authorList>
            <person name="Varghese N."/>
            <person name="Submissions S."/>
        </authorList>
    </citation>
    <scope>NUCLEOTIDE SEQUENCE [LARGE SCALE GENOMIC DNA]</scope>
    <source>
        <strain evidence="4">DSM 21054</strain>
    </source>
</reference>
<dbReference type="STRING" id="477680.SAMN05421788_11354"/>
<dbReference type="RefSeq" id="WP_076382342.1">
    <property type="nucleotide sequence ID" value="NZ_AP017422.1"/>
</dbReference>
<proteinExistence type="predicted"/>
<dbReference type="EMBL" id="FTOR01000013">
    <property type="protein sequence ID" value="SIT33689.1"/>
    <property type="molecule type" value="Genomic_DNA"/>
</dbReference>
<dbReference type="CDD" id="cd00431">
    <property type="entry name" value="cysteine_hydrolases"/>
    <property type="match status" value="1"/>
</dbReference>
<organism evidence="3 4">
    <name type="scientific">Filimonas lacunae</name>
    <dbReference type="NCBI Taxonomy" id="477680"/>
    <lineage>
        <taxon>Bacteria</taxon>
        <taxon>Pseudomonadati</taxon>
        <taxon>Bacteroidota</taxon>
        <taxon>Chitinophagia</taxon>
        <taxon>Chitinophagales</taxon>
        <taxon>Chitinophagaceae</taxon>
        <taxon>Filimonas</taxon>
    </lineage>
</organism>
<sequence>MSNNSNTALLVMDMQTAMLGMIPEAATLTGKVAQAIESARSNNISVIYVVVGFRAGAPEISANNKGFMASKPMFANITPAEFTAIHPSVAPQENECVVVKRRVSAFTGSDLEVVLRAFQIQHLVLTGIATSGVVLSTLREAADKDYRITVLGDGCADREEEVHQFLNTRIFPRQADVVTVEEWIAGV</sequence>
<dbReference type="AlphaFoldDB" id="A0A173MBS8"/>
<dbReference type="InterPro" id="IPR000868">
    <property type="entry name" value="Isochorismatase-like_dom"/>
</dbReference>
<name>A0A173MBS8_9BACT</name>
<dbReference type="OrthoDB" id="9785724at2"/>
<dbReference type="PANTHER" id="PTHR43540">
    <property type="entry name" value="PEROXYUREIDOACRYLATE/UREIDOACRYLATE AMIDOHYDROLASE-RELATED"/>
    <property type="match status" value="1"/>
</dbReference>
<dbReference type="KEGG" id="fln:FLA_0997"/>
<feature type="domain" description="Isochorismatase-like" evidence="2">
    <location>
        <begin position="7"/>
        <end position="182"/>
    </location>
</feature>